<dbReference type="Proteomes" id="UP000319502">
    <property type="component" value="Unassembled WGS sequence"/>
</dbReference>
<organism evidence="2 3">
    <name type="scientific">Denitromonas halophila</name>
    <dbReference type="NCBI Taxonomy" id="1629404"/>
    <lineage>
        <taxon>Bacteria</taxon>
        <taxon>Pseudomonadati</taxon>
        <taxon>Pseudomonadota</taxon>
        <taxon>Betaproteobacteria</taxon>
        <taxon>Rhodocyclales</taxon>
        <taxon>Zoogloeaceae</taxon>
        <taxon>Denitromonas</taxon>
    </lineage>
</organism>
<keyword evidence="1" id="KW-0732">Signal</keyword>
<evidence type="ECO:0000313" key="2">
    <source>
        <dbReference type="EMBL" id="TVO50882.1"/>
    </source>
</evidence>
<evidence type="ECO:0000313" key="3">
    <source>
        <dbReference type="Proteomes" id="UP000319502"/>
    </source>
</evidence>
<name>A0A557QD90_9RHOO</name>
<reference evidence="2 3" key="1">
    <citation type="submission" date="2019-07" db="EMBL/GenBank/DDBJ databases">
        <title>The pathways for chlorine oxyanion respiration interact through the shared metabolite chlorate.</title>
        <authorList>
            <person name="Barnum T.P."/>
            <person name="Cheng Y."/>
            <person name="Hill K.A."/>
            <person name="Lucas L.N."/>
            <person name="Carlson H.K."/>
            <person name="Coates J.D."/>
        </authorList>
    </citation>
    <scope>NUCLEOTIDE SEQUENCE [LARGE SCALE GENOMIC DNA]</scope>
    <source>
        <strain evidence="2 3">SFB-3</strain>
    </source>
</reference>
<gene>
    <name evidence="2" type="ORF">FHP91_20210</name>
</gene>
<dbReference type="OrthoDB" id="8522878at2"/>
<dbReference type="NCBIfam" id="TIGR03016">
    <property type="entry name" value="pepcterm_hypo_1"/>
    <property type="match status" value="1"/>
</dbReference>
<keyword evidence="3" id="KW-1185">Reference proteome</keyword>
<evidence type="ECO:0000256" key="1">
    <source>
        <dbReference type="SAM" id="SignalP"/>
    </source>
</evidence>
<accession>A0A557QD90</accession>
<sequence>MATDMGKSRKMIKQPDTRRVVKRSLVALLCTLAGSAWAQSTVLITPSVNTRMTFTDNVDTSADGKSDFLVEVSPAINVRRASGRINGNLDASLRNVLYANSDDRNSTFLALRGRGEIEAIEQLLFVDMGASVSRTNQSLFSGRSGDDPLNTSEDNEVRSFNLGPRLEFAFGNSAKGRLGYKSQWLSGGSGTVSNRRTDTFSGALQDGEAFGPLGWSASYDKVDTHYRDSDTEASRQNGRVGLSYTITPQFILRASVGRESNNYNAGRTEEGSTHGVGFDWYPTTRTSVTAFTEKRLFGRGYDVKVSHRGSRSSWRLSYVRDYTSAEELVSESLDDYYYRLIYDSLATQIPNPVQRDAAARLLLAQSGITGSGLQLGFITNAQYVSRNLRGDFTLSGVRNSLTFSVYRTERSRVAQNLIVSATDDFFNNDQIRDSGVIVSLNHKLSAFSTLTASVGRNNVQATTQDNKRTTLNLGVSRKLGPKSTGGLIYRHQKSDGSTSFTENALTATLGVRF</sequence>
<feature type="chain" id="PRO_5021972102" evidence="1">
    <location>
        <begin position="39"/>
        <end position="513"/>
    </location>
</feature>
<dbReference type="InterPro" id="IPR017467">
    <property type="entry name" value="CHP03016_PEP-CTERM"/>
</dbReference>
<dbReference type="AlphaFoldDB" id="A0A557QD90"/>
<comment type="caution">
    <text evidence="2">The sequence shown here is derived from an EMBL/GenBank/DDBJ whole genome shotgun (WGS) entry which is preliminary data.</text>
</comment>
<dbReference type="SUPFAM" id="SSF56935">
    <property type="entry name" value="Porins"/>
    <property type="match status" value="1"/>
</dbReference>
<dbReference type="EMBL" id="VMNK01000023">
    <property type="protein sequence ID" value="TVO50882.1"/>
    <property type="molecule type" value="Genomic_DNA"/>
</dbReference>
<feature type="signal peptide" evidence="1">
    <location>
        <begin position="1"/>
        <end position="38"/>
    </location>
</feature>
<protein>
    <submittedName>
        <fullName evidence="2">TIGR03016 family PEP-CTERM system-associated outer membrane protein</fullName>
    </submittedName>
</protein>
<proteinExistence type="predicted"/>